<sequence length="248" mass="26805">MAGDARANIQRSVTDHAMDASEGKPQEEVAQPSTALEESLKAEDAGGKEVASPERSNATSEDDKEGVAVADNTDEEKPGANCNVVPAGSRSCATCKGRRVNGCENNSCKRCCVRLFNGCAVHSNKESRPKVDTSVGEAAAAPARSSKLRKAVLKREFKETNIMYYEETVTIFCVKDFFGCKKLSQSILNDQSRSLRVNGSYLGKQAPKRKRTSESAIQQRIRELFNPATANSKAEQQNQPPAPLSCAS</sequence>
<accession>A0AAV2Z582</accession>
<name>A0AAV2Z582_9STRA</name>
<protein>
    <submittedName>
        <fullName evidence="2">Uncharacterized protein</fullName>
    </submittedName>
</protein>
<feature type="compositionally biased region" description="Basic and acidic residues" evidence="1">
    <location>
        <begin position="38"/>
        <end position="47"/>
    </location>
</feature>
<proteinExistence type="predicted"/>
<keyword evidence="3" id="KW-1185">Reference proteome</keyword>
<reference evidence="2" key="1">
    <citation type="submission" date="2022-11" db="EMBL/GenBank/DDBJ databases">
        <authorList>
            <person name="Morgan W.R."/>
            <person name="Tartar A."/>
        </authorList>
    </citation>
    <scope>NUCLEOTIDE SEQUENCE</scope>
    <source>
        <strain evidence="2">ARSEF 373</strain>
    </source>
</reference>
<feature type="compositionally biased region" description="Basic and acidic residues" evidence="1">
    <location>
        <begin position="13"/>
        <end position="27"/>
    </location>
</feature>
<comment type="caution">
    <text evidence="2">The sequence shown here is derived from an EMBL/GenBank/DDBJ whole genome shotgun (WGS) entry which is preliminary data.</text>
</comment>
<evidence type="ECO:0000256" key="1">
    <source>
        <dbReference type="SAM" id="MobiDB-lite"/>
    </source>
</evidence>
<dbReference type="AlphaFoldDB" id="A0AAV2Z582"/>
<feature type="region of interest" description="Disordered" evidence="1">
    <location>
        <begin position="1"/>
        <end position="81"/>
    </location>
</feature>
<dbReference type="EMBL" id="DAKRPA010000057">
    <property type="protein sequence ID" value="DBA00850.1"/>
    <property type="molecule type" value="Genomic_DNA"/>
</dbReference>
<gene>
    <name evidence="2" type="ORF">N0F65_008493</name>
</gene>
<evidence type="ECO:0000313" key="2">
    <source>
        <dbReference type="EMBL" id="DBA00850.1"/>
    </source>
</evidence>
<feature type="region of interest" description="Disordered" evidence="1">
    <location>
        <begin position="229"/>
        <end position="248"/>
    </location>
</feature>
<dbReference type="Proteomes" id="UP001146120">
    <property type="component" value="Unassembled WGS sequence"/>
</dbReference>
<organism evidence="2 3">
    <name type="scientific">Lagenidium giganteum</name>
    <dbReference type="NCBI Taxonomy" id="4803"/>
    <lineage>
        <taxon>Eukaryota</taxon>
        <taxon>Sar</taxon>
        <taxon>Stramenopiles</taxon>
        <taxon>Oomycota</taxon>
        <taxon>Peronosporomycetes</taxon>
        <taxon>Pythiales</taxon>
        <taxon>Pythiaceae</taxon>
    </lineage>
</organism>
<reference evidence="2" key="2">
    <citation type="journal article" date="2023" name="Microbiol Resour">
        <title>Decontamination and Annotation of the Draft Genome Sequence of the Oomycete Lagenidium giganteum ARSEF 373.</title>
        <authorList>
            <person name="Morgan W.R."/>
            <person name="Tartar A."/>
        </authorList>
    </citation>
    <scope>NUCLEOTIDE SEQUENCE</scope>
    <source>
        <strain evidence="2">ARSEF 373</strain>
    </source>
</reference>
<evidence type="ECO:0000313" key="3">
    <source>
        <dbReference type="Proteomes" id="UP001146120"/>
    </source>
</evidence>
<feature type="compositionally biased region" description="Polar residues" evidence="1">
    <location>
        <begin position="229"/>
        <end position="239"/>
    </location>
</feature>